<gene>
    <name evidence="1" type="ordered locus">TSC_c06580</name>
</gene>
<reference evidence="1 2" key="2">
    <citation type="journal article" date="2011" name="BMC Genomics">
        <title>Sequence of the hyperplastic genome of the naturally competent Thermus scotoductus SA-01.</title>
        <authorList>
            <person name="Gounder K."/>
            <person name="Brzuszkiewicz E."/>
            <person name="Liesegang H."/>
            <person name="Wollherr A."/>
            <person name="Daniel R."/>
            <person name="Gottschalk G."/>
            <person name="Reva O."/>
            <person name="Kumwenda B."/>
            <person name="Srivastava M."/>
            <person name="Bricio C."/>
            <person name="Berenguer J."/>
            <person name="van Heerden E."/>
            <person name="Litthauer D."/>
        </authorList>
    </citation>
    <scope>NUCLEOTIDE SEQUENCE [LARGE SCALE GENOMIC DNA]</scope>
    <source>
        <strain evidence="2">ATCC 700910 / SA-01</strain>
    </source>
</reference>
<accession>E8PML0</accession>
<name>E8PML0_THESS</name>
<dbReference type="AlphaFoldDB" id="E8PML0"/>
<organism evidence="1 2">
    <name type="scientific">Thermus scotoductus (strain ATCC 700910 / SA-01)</name>
    <dbReference type="NCBI Taxonomy" id="743525"/>
    <lineage>
        <taxon>Bacteria</taxon>
        <taxon>Thermotogati</taxon>
        <taxon>Deinococcota</taxon>
        <taxon>Deinococci</taxon>
        <taxon>Thermales</taxon>
        <taxon>Thermaceae</taxon>
        <taxon>Thermus</taxon>
    </lineage>
</organism>
<evidence type="ECO:0000313" key="1">
    <source>
        <dbReference type="EMBL" id="ADW21286.1"/>
    </source>
</evidence>
<reference evidence="2" key="1">
    <citation type="submission" date="2010-03" db="EMBL/GenBank/DDBJ databases">
        <title>The genome sequence of Thermus scotoductus SA-01.</title>
        <authorList>
            <person name="Gounder K."/>
            <person name="Liesegang H."/>
            <person name="Brzuszkiewicz E."/>
            <person name="Wollherr A."/>
            <person name="Daniel R."/>
            <person name="Gottschalk G."/>
            <person name="van Heerden E."/>
            <person name="Litthauer D."/>
        </authorList>
    </citation>
    <scope>NUCLEOTIDE SEQUENCE [LARGE SCALE GENOMIC DNA]</scope>
    <source>
        <strain evidence="2">ATCC 700910 / SA-01</strain>
    </source>
</reference>
<dbReference type="KEGG" id="tsc:TSC_c06580"/>
<dbReference type="EMBL" id="CP001962">
    <property type="protein sequence ID" value="ADW21286.1"/>
    <property type="molecule type" value="Genomic_DNA"/>
</dbReference>
<protein>
    <submittedName>
        <fullName evidence="1">Uncharacterized protein</fullName>
    </submittedName>
</protein>
<sequence>MYDSYAMDLQKLAASLQEAYPQGLPGEREALVTLLLGRGIPQPEALELARALEAQGYAHFLPGERPRWAFTRRPVDLKALMRALDQEYPEFVGEGDEEEEALAFLALRLEGDRQVAKEVLEALRAAGYVEKAYHPEQVRDRLLFRFPEALRLYA</sequence>
<evidence type="ECO:0000313" key="2">
    <source>
        <dbReference type="Proteomes" id="UP000008087"/>
    </source>
</evidence>
<proteinExistence type="predicted"/>
<dbReference type="HOGENOM" id="CLU_1776591_0_0_0"/>
<dbReference type="eggNOG" id="ENOG5033789">
    <property type="taxonomic scope" value="Bacteria"/>
</dbReference>
<dbReference type="Proteomes" id="UP000008087">
    <property type="component" value="Chromosome"/>
</dbReference>